<evidence type="ECO:0000313" key="2">
    <source>
        <dbReference type="EMBL" id="KLO04565.1"/>
    </source>
</evidence>
<dbReference type="InterPro" id="IPR025214">
    <property type="entry name" value="CENP-U"/>
</dbReference>
<feature type="region of interest" description="Disordered" evidence="1">
    <location>
        <begin position="50"/>
        <end position="85"/>
    </location>
</feature>
<dbReference type="Proteomes" id="UP000053477">
    <property type="component" value="Unassembled WGS sequence"/>
</dbReference>
<sequence>MARRVGNGERRRWTMLMRQIEKRPQRQSALHNGTSTLLTRLPSIVHTTPTSTALTLAPQTTQAQARPQTNRRRTSRSSGVDTSRSQCVHVWSDEARWVRGRSPVRDLYRLRLGMNTLGMLTTGTADEDGGEVGCELRGRGAEAGEDG</sequence>
<organism evidence="2 3">
    <name type="scientific">Schizopora paradoxa</name>
    <dbReference type="NCBI Taxonomy" id="27342"/>
    <lineage>
        <taxon>Eukaryota</taxon>
        <taxon>Fungi</taxon>
        <taxon>Dikarya</taxon>
        <taxon>Basidiomycota</taxon>
        <taxon>Agaricomycotina</taxon>
        <taxon>Agaricomycetes</taxon>
        <taxon>Hymenochaetales</taxon>
        <taxon>Schizoporaceae</taxon>
        <taxon>Schizopora</taxon>
    </lineage>
</organism>
<dbReference type="Pfam" id="PF13097">
    <property type="entry name" value="CENP-U"/>
    <property type="match status" value="1"/>
</dbReference>
<protein>
    <submittedName>
        <fullName evidence="2">Uncharacterized protein</fullName>
    </submittedName>
</protein>
<accession>A0A0H2QYC3</accession>
<dbReference type="EMBL" id="KQ086500">
    <property type="protein sequence ID" value="KLO04565.1"/>
    <property type="molecule type" value="Genomic_DNA"/>
</dbReference>
<proteinExistence type="predicted"/>
<keyword evidence="3" id="KW-1185">Reference proteome</keyword>
<dbReference type="InParanoid" id="A0A0H2QYC3"/>
<feature type="region of interest" description="Disordered" evidence="1">
    <location>
        <begin position="122"/>
        <end position="147"/>
    </location>
</feature>
<feature type="compositionally biased region" description="Low complexity" evidence="1">
    <location>
        <begin position="50"/>
        <end position="68"/>
    </location>
</feature>
<name>A0A0H2QYC3_9AGAM</name>
<dbReference type="AlphaFoldDB" id="A0A0H2QYC3"/>
<feature type="compositionally biased region" description="Basic and acidic residues" evidence="1">
    <location>
        <begin position="134"/>
        <end position="147"/>
    </location>
</feature>
<reference evidence="2 3" key="1">
    <citation type="submission" date="2015-04" db="EMBL/GenBank/DDBJ databases">
        <title>Complete genome sequence of Schizopora paradoxa KUC8140, a cosmopolitan wood degrader in East Asia.</title>
        <authorList>
            <consortium name="DOE Joint Genome Institute"/>
            <person name="Min B."/>
            <person name="Park H."/>
            <person name="Jang Y."/>
            <person name="Kim J.-J."/>
            <person name="Kim K.H."/>
            <person name="Pangilinan J."/>
            <person name="Lipzen A."/>
            <person name="Riley R."/>
            <person name="Grigoriev I.V."/>
            <person name="Spatafora J.W."/>
            <person name="Choi I.-G."/>
        </authorList>
    </citation>
    <scope>NUCLEOTIDE SEQUENCE [LARGE SCALE GENOMIC DNA]</scope>
    <source>
        <strain evidence="2 3">KUC8140</strain>
    </source>
</reference>
<feature type="compositionally biased region" description="Polar residues" evidence="1">
    <location>
        <begin position="76"/>
        <end position="85"/>
    </location>
</feature>
<gene>
    <name evidence="2" type="ORF">SCHPADRAFT_947611</name>
</gene>
<evidence type="ECO:0000256" key="1">
    <source>
        <dbReference type="SAM" id="MobiDB-lite"/>
    </source>
</evidence>
<evidence type="ECO:0000313" key="3">
    <source>
        <dbReference type="Proteomes" id="UP000053477"/>
    </source>
</evidence>